<dbReference type="RefSeq" id="WP_137088538.1">
    <property type="nucleotide sequence ID" value="NZ_UGUW01000001.1"/>
</dbReference>
<dbReference type="AlphaFoldDB" id="A0A379K0C0"/>
<accession>A0A379K0C0</accession>
<evidence type="ECO:0000313" key="2">
    <source>
        <dbReference type="Proteomes" id="UP000254084"/>
    </source>
</evidence>
<dbReference type="EMBL" id="UGUW01000001">
    <property type="protein sequence ID" value="SUD57932.1"/>
    <property type="molecule type" value="Genomic_DNA"/>
</dbReference>
<name>A0A379K0C0_ECTOL</name>
<protein>
    <submittedName>
        <fullName evidence="1">Uncharacterized protein</fullName>
    </submittedName>
</protein>
<gene>
    <name evidence="1" type="ORF">NCTC10860_00135</name>
</gene>
<sequence length="65" mass="6960">MPQVAQDQAAQAPRWTFACTRCEWTGNAPDWAGLGHYADCPDCGNSCTTDEPSFEPAAGQLDGNQ</sequence>
<reference evidence="1 2" key="1">
    <citation type="submission" date="2018-06" db="EMBL/GenBank/DDBJ databases">
        <authorList>
            <consortium name="Pathogen Informatics"/>
            <person name="Doyle S."/>
        </authorList>
    </citation>
    <scope>NUCLEOTIDE SEQUENCE [LARGE SCALE GENOMIC DNA]</scope>
    <source>
        <strain evidence="1 2">NCTC10860</strain>
    </source>
</reference>
<organism evidence="1 2">
    <name type="scientific">Ectopseudomonas oleovorans</name>
    <name type="common">Pseudomonas oleovorans</name>
    <dbReference type="NCBI Taxonomy" id="301"/>
    <lineage>
        <taxon>Bacteria</taxon>
        <taxon>Pseudomonadati</taxon>
        <taxon>Pseudomonadota</taxon>
        <taxon>Gammaproteobacteria</taxon>
        <taxon>Pseudomonadales</taxon>
        <taxon>Pseudomonadaceae</taxon>
        <taxon>Ectopseudomonas</taxon>
    </lineage>
</organism>
<proteinExistence type="predicted"/>
<dbReference type="Proteomes" id="UP000254084">
    <property type="component" value="Unassembled WGS sequence"/>
</dbReference>
<evidence type="ECO:0000313" key="1">
    <source>
        <dbReference type="EMBL" id="SUD57932.1"/>
    </source>
</evidence>